<name>A0A8S0X5U2_CYCAE</name>
<dbReference type="GO" id="GO:0015031">
    <property type="term" value="P:protein transport"/>
    <property type="evidence" value="ECO:0007669"/>
    <property type="project" value="UniProtKB-KW"/>
</dbReference>
<evidence type="ECO:0000256" key="5">
    <source>
        <dbReference type="ARBA" id="ARBA00022483"/>
    </source>
</evidence>
<feature type="compositionally biased region" description="Polar residues" evidence="8">
    <location>
        <begin position="1"/>
        <end position="10"/>
    </location>
</feature>
<sequence>MESSLRSRPSQAPRKAQRTPTKLAKPGAGPTPRDRGKNRVDDKIKKRMSTRYADISSPTQLTGVPAMPSFMGLIPAGQGAETPGRDGEEDVRDRTGTRDDVRVVSDDKKLLNAEDFDPGSFLKLKLANSTEAELKSLQSSLRGAIKDTSSELQRSVFKNYAEFVLISKEISVLENEMLELKDLLSDYKSMPSTLYIPDPTSTSSLTLSTYKRSSVADLRVLYFNQMQTLHATIEGASKFVPTTPGRHIVGEMENVFSLNAATYKVTGKVKFVVLDDAVLVAKRRRRNAGPVGGDGGGSTVNEGKLVAEKCWALNEMLVLDTKDSPNMTNVFKIRHGKETHVYRTESPSDKKSLLAQFRQVAEELSQKRRKEREGEHERRKSMWHGGGGGGRNSPAPPIPEWMADLAKKGGDIPGLGTDAKDKAERDARWVGEWSDDLTVAIALKEWSKAVDLVEKGQAKLSVTPLLSTKLFHLTSQLISSLLESLALPSNRKSSVVSLISLLNRLKGGAAARATFLEMRAKVIRGLTRKIRFEGDVRTYVGELAVVYFTGIKHTADWYLASFKENEVASSFITWTKQQLEDYAEIFRRQVYSKDVDPKVVEDAVNITKAQSRKLLQEYGLDFRYLLDDALLENPKAQNKLPPSFSLNQHRLSKQSGQYSATLAKGVERQPQTTTATAPPPPMLSAAPPPVNRRRSPGPVGTKSQAPSPLVVANGESLYPPPVSAGIKSPTIVSPGGSGYPNAMRFDINTPTYSARPNAAYPPSAMARARPPVSAVQQQQATTPISAPAPMVPLSSPLPRPPMSATPYRMRERSDSFRDRDGSEYSYRDTRSDSGRDGYRERPPRSARASPVPRSPAPVPPRSANRPGSAMGQRTPVAVAQREGMI</sequence>
<dbReference type="SUPFAM" id="SSF74788">
    <property type="entry name" value="Cullin repeat-like"/>
    <property type="match status" value="1"/>
</dbReference>
<evidence type="ECO:0000256" key="8">
    <source>
        <dbReference type="SAM" id="MobiDB-lite"/>
    </source>
</evidence>
<dbReference type="InterPro" id="IPR016159">
    <property type="entry name" value="Cullin_repeat-like_dom_sf"/>
</dbReference>
<dbReference type="Pfam" id="PF08700">
    <property type="entry name" value="VPS51_Exo84_N"/>
    <property type="match status" value="1"/>
</dbReference>
<feature type="region of interest" description="Disordered" evidence="8">
    <location>
        <begin position="754"/>
        <end position="885"/>
    </location>
</feature>
<dbReference type="GO" id="GO:0000145">
    <property type="term" value="C:exocyst"/>
    <property type="evidence" value="ECO:0007669"/>
    <property type="project" value="InterPro"/>
</dbReference>
<evidence type="ECO:0000256" key="1">
    <source>
        <dbReference type="ARBA" id="ARBA00004398"/>
    </source>
</evidence>
<comment type="subcellular location">
    <subcellularLocation>
        <location evidence="1">Cytoplasmic vesicle</location>
        <location evidence="1">Secretory vesicle</location>
    </subcellularLocation>
</comment>
<evidence type="ECO:0000256" key="4">
    <source>
        <dbReference type="ARBA" id="ARBA00022448"/>
    </source>
</evidence>
<feature type="compositionally biased region" description="Pro residues" evidence="8">
    <location>
        <begin position="677"/>
        <end position="690"/>
    </location>
</feature>
<feature type="compositionally biased region" description="Basic and acidic residues" evidence="8">
    <location>
        <begin position="32"/>
        <end position="44"/>
    </location>
</feature>
<evidence type="ECO:0000256" key="6">
    <source>
        <dbReference type="ARBA" id="ARBA00022927"/>
    </source>
</evidence>
<comment type="caution">
    <text evidence="10">The sequence shown here is derived from an EMBL/GenBank/DDBJ whole genome shotgun (WGS) entry which is preliminary data.</text>
</comment>
<feature type="region of interest" description="Disordered" evidence="8">
    <location>
        <begin position="76"/>
        <end position="96"/>
    </location>
</feature>
<dbReference type="InterPro" id="IPR032403">
    <property type="entry name" value="Exo84_C"/>
</dbReference>
<dbReference type="InterPro" id="IPR042561">
    <property type="entry name" value="Exo84_C_1"/>
</dbReference>
<dbReference type="Gene3D" id="2.30.29.30">
    <property type="entry name" value="Pleckstrin-homology domain (PH domain)/Phosphotyrosine-binding domain (PTB)"/>
    <property type="match status" value="1"/>
</dbReference>
<dbReference type="InterPro" id="IPR033961">
    <property type="entry name" value="Exo84"/>
</dbReference>
<feature type="compositionally biased region" description="Basic and acidic residues" evidence="8">
    <location>
        <begin position="83"/>
        <end position="96"/>
    </location>
</feature>
<organism evidence="10 11">
    <name type="scientific">Cyclocybe aegerita</name>
    <name type="common">Black poplar mushroom</name>
    <name type="synonym">Agrocybe aegerita</name>
    <dbReference type="NCBI Taxonomy" id="1973307"/>
    <lineage>
        <taxon>Eukaryota</taxon>
        <taxon>Fungi</taxon>
        <taxon>Dikarya</taxon>
        <taxon>Basidiomycota</taxon>
        <taxon>Agaricomycotina</taxon>
        <taxon>Agaricomycetes</taxon>
        <taxon>Agaricomycetidae</taxon>
        <taxon>Agaricales</taxon>
        <taxon>Agaricineae</taxon>
        <taxon>Bolbitiaceae</taxon>
        <taxon>Cyclocybe</taxon>
    </lineage>
</organism>
<dbReference type="Gene3D" id="1.20.58.1220">
    <property type="entry name" value="Exo84p, C-terminal helical domain"/>
    <property type="match status" value="1"/>
</dbReference>
<reference evidence="10 11" key="1">
    <citation type="submission" date="2020-01" db="EMBL/GenBank/DDBJ databases">
        <authorList>
            <person name="Gupta K D."/>
        </authorList>
    </citation>
    <scope>NUCLEOTIDE SEQUENCE [LARGE SCALE GENOMIC DNA]</scope>
</reference>
<keyword evidence="4" id="KW-0813">Transport</keyword>
<evidence type="ECO:0000313" key="11">
    <source>
        <dbReference type="Proteomes" id="UP000467700"/>
    </source>
</evidence>
<dbReference type="GO" id="GO:0006887">
    <property type="term" value="P:exocytosis"/>
    <property type="evidence" value="ECO:0007669"/>
    <property type="project" value="UniProtKB-KW"/>
</dbReference>
<dbReference type="Gene3D" id="1.20.58.1210">
    <property type="entry name" value="Exo84p, N-terminal helical domain"/>
    <property type="match status" value="1"/>
</dbReference>
<feature type="domain" description="Exocyst component Exo84 C-terminal" evidence="9">
    <location>
        <begin position="428"/>
        <end position="622"/>
    </location>
</feature>
<feature type="compositionally biased region" description="Basic and acidic residues" evidence="8">
    <location>
        <begin position="808"/>
        <end position="843"/>
    </location>
</feature>
<feature type="region of interest" description="Disordered" evidence="8">
    <location>
        <begin position="1"/>
        <end position="52"/>
    </location>
</feature>
<keyword evidence="11" id="KW-1185">Reference proteome</keyword>
<dbReference type="EMBL" id="CACVBS010000065">
    <property type="protein sequence ID" value="CAA7268082.1"/>
    <property type="molecule type" value="Genomic_DNA"/>
</dbReference>
<dbReference type="GO" id="GO:0030133">
    <property type="term" value="C:transport vesicle"/>
    <property type="evidence" value="ECO:0007669"/>
    <property type="project" value="UniProtKB-SubCell"/>
</dbReference>
<feature type="region of interest" description="Disordered" evidence="8">
    <location>
        <begin position="664"/>
        <end position="714"/>
    </location>
</feature>
<dbReference type="Pfam" id="PF25345">
    <property type="entry name" value="PH_EXO84"/>
    <property type="match status" value="1"/>
</dbReference>
<dbReference type="AlphaFoldDB" id="A0A8S0X5U2"/>
<comment type="similarity">
    <text evidence="2">Belongs to the EXO84 family.</text>
</comment>
<dbReference type="InterPro" id="IPR011993">
    <property type="entry name" value="PH-like_dom_sf"/>
</dbReference>
<dbReference type="InterPro" id="IPR042560">
    <property type="entry name" value="Exo84_C_2"/>
</dbReference>
<dbReference type="SUPFAM" id="SSF50729">
    <property type="entry name" value="PH domain-like"/>
    <property type="match status" value="1"/>
</dbReference>
<gene>
    <name evidence="10" type="ORF">AAE3_LOCUS10250</name>
</gene>
<feature type="compositionally biased region" description="Basic and acidic residues" evidence="8">
    <location>
        <begin position="364"/>
        <end position="380"/>
    </location>
</feature>
<feature type="compositionally biased region" description="Polar residues" evidence="8">
    <location>
        <begin position="774"/>
        <end position="784"/>
    </location>
</feature>
<evidence type="ECO:0000313" key="10">
    <source>
        <dbReference type="EMBL" id="CAA7268082.1"/>
    </source>
</evidence>
<evidence type="ECO:0000256" key="2">
    <source>
        <dbReference type="ARBA" id="ARBA00007210"/>
    </source>
</evidence>
<dbReference type="Proteomes" id="UP000467700">
    <property type="component" value="Unassembled WGS sequence"/>
</dbReference>
<dbReference type="Pfam" id="PF16528">
    <property type="entry name" value="Exo84_C"/>
    <property type="match status" value="1"/>
</dbReference>
<evidence type="ECO:0000259" key="9">
    <source>
        <dbReference type="Pfam" id="PF16528"/>
    </source>
</evidence>
<evidence type="ECO:0000256" key="3">
    <source>
        <dbReference type="ARBA" id="ARBA00021269"/>
    </source>
</evidence>
<evidence type="ECO:0000256" key="7">
    <source>
        <dbReference type="SAM" id="Coils"/>
    </source>
</evidence>
<keyword evidence="7" id="KW-0175">Coiled coil</keyword>
<dbReference type="GO" id="GO:0006893">
    <property type="term" value="P:Golgi to plasma membrane transport"/>
    <property type="evidence" value="ECO:0007669"/>
    <property type="project" value="TreeGrafter"/>
</dbReference>
<accession>A0A8S0X5U2</accession>
<dbReference type="PANTHER" id="PTHR21426:SF12">
    <property type="entry name" value="EXOCYST COMPLEX COMPONENT 8"/>
    <property type="match status" value="1"/>
</dbReference>
<keyword evidence="5" id="KW-0268">Exocytosis</keyword>
<feature type="region of interest" description="Disordered" evidence="8">
    <location>
        <begin position="364"/>
        <end position="393"/>
    </location>
</feature>
<dbReference type="PANTHER" id="PTHR21426">
    <property type="entry name" value="EXOCYST COMPLEX COMPONENT 8"/>
    <property type="match status" value="1"/>
</dbReference>
<feature type="coiled-coil region" evidence="7">
    <location>
        <begin position="127"/>
        <end position="190"/>
    </location>
</feature>
<protein>
    <recommendedName>
        <fullName evidence="3">Exocyst complex component EXO84</fullName>
    </recommendedName>
</protein>
<keyword evidence="6" id="KW-0653">Protein transport</keyword>
<proteinExistence type="inferred from homology"/>
<dbReference type="OrthoDB" id="642193at2759"/>